<sequence>GNTLGGNTLEQQLRLEALCDGVEVGSEPHVTPEDSGALQVRNEHASQLTDFSRREWGSDPFYGWRTQERLAAPSPSAFARRVAGLQREPPSHSPAPWQ</sequence>
<name>A0A813K112_POLGL</name>
<comment type="caution">
    <text evidence="1">The sequence shown here is derived from an EMBL/GenBank/DDBJ whole genome shotgun (WGS) entry which is preliminary data.</text>
</comment>
<accession>A0A813K112</accession>
<feature type="non-terminal residue" evidence="1">
    <location>
        <position position="1"/>
    </location>
</feature>
<organism evidence="1 2">
    <name type="scientific">Polarella glacialis</name>
    <name type="common">Dinoflagellate</name>
    <dbReference type="NCBI Taxonomy" id="89957"/>
    <lineage>
        <taxon>Eukaryota</taxon>
        <taxon>Sar</taxon>
        <taxon>Alveolata</taxon>
        <taxon>Dinophyceae</taxon>
        <taxon>Suessiales</taxon>
        <taxon>Suessiaceae</taxon>
        <taxon>Polarella</taxon>
    </lineage>
</organism>
<evidence type="ECO:0000313" key="1">
    <source>
        <dbReference type="EMBL" id="CAE8691375.1"/>
    </source>
</evidence>
<evidence type="ECO:0000313" key="2">
    <source>
        <dbReference type="Proteomes" id="UP000626109"/>
    </source>
</evidence>
<protein>
    <submittedName>
        <fullName evidence="1">Uncharacterized protein</fullName>
    </submittedName>
</protein>
<dbReference type="Proteomes" id="UP000626109">
    <property type="component" value="Unassembled WGS sequence"/>
</dbReference>
<proteinExistence type="predicted"/>
<gene>
    <name evidence="1" type="ORF">PGLA2088_LOCUS27393</name>
</gene>
<feature type="non-terminal residue" evidence="1">
    <location>
        <position position="98"/>
    </location>
</feature>
<reference evidence="1" key="1">
    <citation type="submission" date="2021-02" db="EMBL/GenBank/DDBJ databases">
        <authorList>
            <person name="Dougan E. K."/>
            <person name="Rhodes N."/>
            <person name="Thang M."/>
            <person name="Chan C."/>
        </authorList>
    </citation>
    <scope>NUCLEOTIDE SEQUENCE</scope>
</reference>
<dbReference type="AlphaFoldDB" id="A0A813K112"/>
<dbReference type="EMBL" id="CAJNNW010027424">
    <property type="protein sequence ID" value="CAE8691375.1"/>
    <property type="molecule type" value="Genomic_DNA"/>
</dbReference>